<dbReference type="AlphaFoldDB" id="A0A553QJA3"/>
<keyword evidence="4" id="KW-1185">Reference proteome</keyword>
<dbReference type="SUPFAM" id="SSF56796">
    <property type="entry name" value="Dehydroquinate synthase-like"/>
    <property type="match status" value="1"/>
</dbReference>
<evidence type="ECO:0000259" key="2">
    <source>
        <dbReference type="Pfam" id="PF24621"/>
    </source>
</evidence>
<dbReference type="PANTHER" id="PTHR43622:SF3">
    <property type="entry name" value="2-EPI-5-EPI-VALIOLONE SYNTHASE"/>
    <property type="match status" value="1"/>
</dbReference>
<protein>
    <recommendedName>
        <fullName evidence="2">3-dehydroquinate synthase C-terminal domain-containing protein</fullName>
    </recommendedName>
</protein>
<evidence type="ECO:0000313" key="4">
    <source>
        <dbReference type="Proteomes" id="UP000316079"/>
    </source>
</evidence>
<gene>
    <name evidence="3" type="ORF">DNTS_010976</name>
</gene>
<reference evidence="3 4" key="1">
    <citation type="journal article" date="2019" name="Sci. Data">
        <title>Hybrid genome assembly and annotation of Danionella translucida.</title>
        <authorList>
            <person name="Kadobianskyi M."/>
            <person name="Schulze L."/>
            <person name="Schuelke M."/>
            <person name="Judkewitz B."/>
        </authorList>
    </citation>
    <scope>NUCLEOTIDE SEQUENCE [LARGE SCALE GENOMIC DNA]</scope>
    <source>
        <strain evidence="3 4">Bolton</strain>
    </source>
</reference>
<proteinExistence type="predicted"/>
<dbReference type="Pfam" id="PF24621">
    <property type="entry name" value="DHQS_C"/>
    <property type="match status" value="1"/>
</dbReference>
<feature type="domain" description="3-dehydroquinate synthase C-terminal" evidence="2">
    <location>
        <begin position="1"/>
        <end position="129"/>
    </location>
</feature>
<evidence type="ECO:0000313" key="3">
    <source>
        <dbReference type="EMBL" id="TRY90009.1"/>
    </source>
</evidence>
<dbReference type="EMBL" id="SRMA01025886">
    <property type="protein sequence ID" value="TRY90009.1"/>
    <property type="molecule type" value="Genomic_DNA"/>
</dbReference>
<evidence type="ECO:0000256" key="1">
    <source>
        <dbReference type="ARBA" id="ARBA00023027"/>
    </source>
</evidence>
<dbReference type="Proteomes" id="UP000316079">
    <property type="component" value="Unassembled WGS sequence"/>
</dbReference>
<sequence>MALMKHRGLFELLEKEGRGLLESNFQGLEAARVSSRLAIESMLEELAPNLWEDQLDRLVDFGHIISPQLEMNVLPALLHGEAVNIDMAFMVYVSHERGFLSEEDKCRIIECMRSLDLPVWHSHCSLDLVQKSLRERIQHSAGLQRMPLPIALGQGGVCRV</sequence>
<dbReference type="InterPro" id="IPR050071">
    <property type="entry name" value="Dehydroquinate_synthase"/>
</dbReference>
<dbReference type="STRING" id="623744.A0A553QJA3"/>
<accession>A0A553QJA3</accession>
<dbReference type="OrthoDB" id="197068at2759"/>
<comment type="caution">
    <text evidence="3">The sequence shown here is derived from an EMBL/GenBank/DDBJ whole genome shotgun (WGS) entry which is preliminary data.</text>
</comment>
<dbReference type="InterPro" id="IPR056179">
    <property type="entry name" value="DHQS_C"/>
</dbReference>
<keyword evidence="1" id="KW-0520">NAD</keyword>
<dbReference type="GO" id="GO:0003856">
    <property type="term" value="F:3-dehydroquinate synthase activity"/>
    <property type="evidence" value="ECO:0007669"/>
    <property type="project" value="TreeGrafter"/>
</dbReference>
<dbReference type="PANTHER" id="PTHR43622">
    <property type="entry name" value="3-DEHYDROQUINATE SYNTHASE"/>
    <property type="match status" value="1"/>
</dbReference>
<organism evidence="3 4">
    <name type="scientific">Danionella cerebrum</name>
    <dbReference type="NCBI Taxonomy" id="2873325"/>
    <lineage>
        <taxon>Eukaryota</taxon>
        <taxon>Metazoa</taxon>
        <taxon>Chordata</taxon>
        <taxon>Craniata</taxon>
        <taxon>Vertebrata</taxon>
        <taxon>Euteleostomi</taxon>
        <taxon>Actinopterygii</taxon>
        <taxon>Neopterygii</taxon>
        <taxon>Teleostei</taxon>
        <taxon>Ostariophysi</taxon>
        <taxon>Cypriniformes</taxon>
        <taxon>Danionidae</taxon>
        <taxon>Danioninae</taxon>
        <taxon>Danionella</taxon>
    </lineage>
</organism>
<dbReference type="Gene3D" id="1.20.1090.10">
    <property type="entry name" value="Dehydroquinate synthase-like - alpha domain"/>
    <property type="match status" value="1"/>
</dbReference>
<name>A0A553QJA3_9TELE</name>